<dbReference type="EMBL" id="OMOD01000049">
    <property type="protein sequence ID" value="SPF35671.1"/>
    <property type="molecule type" value="Genomic_DNA"/>
</dbReference>
<dbReference type="Proteomes" id="UP000238701">
    <property type="component" value="Unassembled WGS sequence"/>
</dbReference>
<name>A0A2U3K7M0_9BACT</name>
<organism evidence="2 3">
    <name type="scientific">Candidatus Sulfotelmatobacter kueseliae</name>
    <dbReference type="NCBI Taxonomy" id="2042962"/>
    <lineage>
        <taxon>Bacteria</taxon>
        <taxon>Pseudomonadati</taxon>
        <taxon>Acidobacteriota</taxon>
        <taxon>Terriglobia</taxon>
        <taxon>Terriglobales</taxon>
        <taxon>Candidatus Korobacteraceae</taxon>
        <taxon>Candidatus Sulfotelmatobacter</taxon>
    </lineage>
</organism>
<proteinExistence type="predicted"/>
<gene>
    <name evidence="2" type="ORF">SBA1_1420010</name>
</gene>
<protein>
    <submittedName>
        <fullName evidence="2">Uncharacterized protein</fullName>
    </submittedName>
</protein>
<reference evidence="3" key="1">
    <citation type="submission" date="2018-02" db="EMBL/GenBank/DDBJ databases">
        <authorList>
            <person name="Hausmann B."/>
        </authorList>
    </citation>
    <scope>NUCLEOTIDE SEQUENCE [LARGE SCALE GENOMIC DNA]</scope>
    <source>
        <strain evidence="3">Peat soil MAG SbA1</strain>
    </source>
</reference>
<evidence type="ECO:0000313" key="3">
    <source>
        <dbReference type="Proteomes" id="UP000238701"/>
    </source>
</evidence>
<feature type="region of interest" description="Disordered" evidence="1">
    <location>
        <begin position="88"/>
        <end position="111"/>
    </location>
</feature>
<dbReference type="AlphaFoldDB" id="A0A2U3K7M0"/>
<evidence type="ECO:0000313" key="2">
    <source>
        <dbReference type="EMBL" id="SPF35671.1"/>
    </source>
</evidence>
<evidence type="ECO:0000256" key="1">
    <source>
        <dbReference type="SAM" id="MobiDB-lite"/>
    </source>
</evidence>
<sequence length="252" mass="28255">MGIKPESRAFRAQEKAISRAAGEEPGMGIGRVEIGLALVGFEHQRQTGKETARTGCEARHAFGRGERSRQRRLGRELIYCFRGGRKRTGTQPQNYASGHQQGQSGGQKTKSYDRCSQSTAILVHRFPPMPRFAQVFHWPESFMSQTVSLRSFFVRSFFVQIVFPQISGEIGDGARTFCLAPVNFAGRSCSRLTGSLELAEKLNNYLNIRRIDKSSDRGSCGSVSVPQAMPIGARSLRLRRRQDLRSSEKRPW</sequence>
<accession>A0A2U3K7M0</accession>